<feature type="region of interest" description="Disordered" evidence="1">
    <location>
        <begin position="1"/>
        <end position="27"/>
    </location>
</feature>
<name>A0A1G4BLM9_9PEZI</name>
<keyword evidence="3" id="KW-1185">Reference proteome</keyword>
<evidence type="ECO:0000313" key="3">
    <source>
        <dbReference type="Proteomes" id="UP000176998"/>
    </source>
</evidence>
<organism evidence="2 3">
    <name type="scientific">Colletotrichum orchidophilum</name>
    <dbReference type="NCBI Taxonomy" id="1209926"/>
    <lineage>
        <taxon>Eukaryota</taxon>
        <taxon>Fungi</taxon>
        <taxon>Dikarya</taxon>
        <taxon>Ascomycota</taxon>
        <taxon>Pezizomycotina</taxon>
        <taxon>Sordariomycetes</taxon>
        <taxon>Hypocreomycetidae</taxon>
        <taxon>Glomerellales</taxon>
        <taxon>Glomerellaceae</taxon>
        <taxon>Colletotrichum</taxon>
    </lineage>
</organism>
<gene>
    <name evidence="2" type="ORF">CORC01_02362</name>
</gene>
<protein>
    <submittedName>
        <fullName evidence="2">Sulfite oxidase</fullName>
    </submittedName>
</protein>
<dbReference type="GeneID" id="34555522"/>
<dbReference type="OrthoDB" id="10051395at2759"/>
<reference evidence="2 3" key="1">
    <citation type="submission" date="2016-09" db="EMBL/GenBank/DDBJ databases">
        <authorList>
            <person name="Capua I."/>
            <person name="De Benedictis P."/>
            <person name="Joannis T."/>
            <person name="Lombin L.H."/>
            <person name="Cattoli G."/>
        </authorList>
    </citation>
    <scope>NUCLEOTIDE SEQUENCE [LARGE SCALE GENOMIC DNA]</scope>
    <source>
        <strain evidence="2 3">IMI 309357</strain>
    </source>
</reference>
<proteinExistence type="predicted"/>
<dbReference type="Proteomes" id="UP000176998">
    <property type="component" value="Unassembled WGS sequence"/>
</dbReference>
<evidence type="ECO:0000313" key="2">
    <source>
        <dbReference type="EMBL" id="OHF02369.1"/>
    </source>
</evidence>
<dbReference type="AlphaFoldDB" id="A0A1G4BLM9"/>
<dbReference type="EMBL" id="MJBS01000013">
    <property type="protein sequence ID" value="OHF02369.1"/>
    <property type="molecule type" value="Genomic_DNA"/>
</dbReference>
<comment type="caution">
    <text evidence="2">The sequence shown here is derived from an EMBL/GenBank/DDBJ whole genome shotgun (WGS) entry which is preliminary data.</text>
</comment>
<dbReference type="RefSeq" id="XP_022479510.1">
    <property type="nucleotide sequence ID" value="XM_022614012.1"/>
</dbReference>
<sequence>MAPAEPRPIPFKAKGKTPQFEEERRAGGDTLNSHIASSAHRINLYSSSKSRPETAARLTKLEENGIPIVPITQPAEIDFESDEECERNLAAQEGGIRRSEGECIEHGRRL</sequence>
<evidence type="ECO:0000256" key="1">
    <source>
        <dbReference type="SAM" id="MobiDB-lite"/>
    </source>
</evidence>
<accession>A0A1G4BLM9</accession>